<reference evidence="2 3" key="1">
    <citation type="submission" date="2015-03" db="EMBL/GenBank/DDBJ databases">
        <title>Draft genome sequence of Elstera litoralis.</title>
        <authorList>
            <person name="Rahalkar M.C."/>
            <person name="Dhakephalkar P.K."/>
            <person name="Pore S.D."/>
            <person name="Arora P."/>
            <person name="Kapse N.G."/>
            <person name="Pandit P.S."/>
        </authorList>
    </citation>
    <scope>NUCLEOTIDE SEQUENCE [LARGE SCALE GENOMIC DNA]</scope>
    <source>
        <strain evidence="2 3">Dia-1</strain>
    </source>
</reference>
<organism evidence="2 3">
    <name type="scientific">Elstera litoralis</name>
    <dbReference type="NCBI Taxonomy" id="552518"/>
    <lineage>
        <taxon>Bacteria</taxon>
        <taxon>Pseudomonadati</taxon>
        <taxon>Pseudomonadota</taxon>
        <taxon>Alphaproteobacteria</taxon>
        <taxon>Rhodospirillales</taxon>
        <taxon>Rhodospirillaceae</taxon>
        <taxon>Elstera</taxon>
    </lineage>
</organism>
<keyword evidence="1" id="KW-1133">Transmembrane helix</keyword>
<feature type="non-terminal residue" evidence="2">
    <location>
        <position position="187"/>
    </location>
</feature>
<comment type="caution">
    <text evidence="2">The sequence shown here is derived from an EMBL/GenBank/DDBJ whole genome shotgun (WGS) entry which is preliminary data.</text>
</comment>
<feature type="transmembrane region" description="Helical" evidence="1">
    <location>
        <begin position="166"/>
        <end position="186"/>
    </location>
</feature>
<keyword evidence="1" id="KW-0472">Membrane</keyword>
<accession>A0A0F3IJ47</accession>
<dbReference type="EMBL" id="LAJY01000900">
    <property type="protein sequence ID" value="KJV06687.1"/>
    <property type="molecule type" value="Genomic_DNA"/>
</dbReference>
<keyword evidence="1" id="KW-0812">Transmembrane</keyword>
<name>A0A0F3IJ47_9PROT</name>
<evidence type="ECO:0000313" key="2">
    <source>
        <dbReference type="EMBL" id="KJV06687.1"/>
    </source>
</evidence>
<gene>
    <name evidence="2" type="ORF">VZ95_20615</name>
</gene>
<keyword evidence="3" id="KW-1185">Reference proteome</keyword>
<evidence type="ECO:0000256" key="1">
    <source>
        <dbReference type="SAM" id="Phobius"/>
    </source>
</evidence>
<dbReference type="AlphaFoldDB" id="A0A0F3IJ47"/>
<protein>
    <submittedName>
        <fullName evidence="2">Uncharacterized protein</fullName>
    </submittedName>
</protein>
<dbReference type="Proteomes" id="UP000033774">
    <property type="component" value="Unassembled WGS sequence"/>
</dbReference>
<proteinExistence type="predicted"/>
<evidence type="ECO:0000313" key="3">
    <source>
        <dbReference type="Proteomes" id="UP000033774"/>
    </source>
</evidence>
<sequence length="187" mass="20139">MIMSIIALAFVSIAGLSFYNSMKEIAYMRALGEHDLPARQAMVRVEEGLQAANTRILGVMAKVYSAPGSVDRLDKLLGDLKSDWGKLQIIFAGTEKDALREEASAAVNSIDSFKADLLVALREVKPLDRLYDRWLDIFTPLRKSTASTAKQLNDAIAAEASTQLGLAQTSIIGVGVMALLGLGLLAV</sequence>